<evidence type="ECO:0000313" key="7">
    <source>
        <dbReference type="EMBL" id="KAB1640704.1"/>
    </source>
</evidence>
<dbReference type="OrthoDB" id="4989419at2"/>
<organism evidence="7 8">
    <name type="scientific">Gulosibacter chungangensis</name>
    <dbReference type="NCBI Taxonomy" id="979746"/>
    <lineage>
        <taxon>Bacteria</taxon>
        <taxon>Bacillati</taxon>
        <taxon>Actinomycetota</taxon>
        <taxon>Actinomycetes</taxon>
        <taxon>Micrococcales</taxon>
        <taxon>Microbacteriaceae</taxon>
        <taxon>Gulosibacter</taxon>
    </lineage>
</organism>
<feature type="transmembrane region" description="Helical" evidence="5">
    <location>
        <begin position="347"/>
        <end position="367"/>
    </location>
</feature>
<comment type="subcellular location">
    <subcellularLocation>
        <location evidence="1">Membrane</location>
        <topology evidence="1">Multi-pass membrane protein</topology>
    </subcellularLocation>
</comment>
<dbReference type="Proteomes" id="UP000433493">
    <property type="component" value="Unassembled WGS sequence"/>
</dbReference>
<proteinExistence type="predicted"/>
<dbReference type="InterPro" id="IPR049453">
    <property type="entry name" value="Memb_transporter_dom"/>
</dbReference>
<sequence>MEAYVRNHSVKSGNAKQNFSEINPFPHLFTIGPANRDHEVAIRCGIAVFVPLLTLLLLDRIDLAIFASFGAFTAIYGRNLDHGPRLQMQLRVGLLMTVLLLLANIAGRNGISERENAWALVGCTTVVAGVVAVIAAYWQLRPTGSLFQIFAFAAVASVPAQPPFIDAAITTVATVVFALLIGVSSRVLFPKRRKPFQWPKPQVFSRAQRIQIWRNGAWHFVAAGAAGAIAILLSPVFEMQHNYWAMVAAVVPIVGHSTSYRISRGLQRVIGTLFGLILVALLLLLDLEPWQLILIIAVLQFGAEMLVARSYMIAQVVITPLALMATVLASSAGPVALDNAQILKDRAIETAIGSTGGVICVLLPWAWRKWVLCSDNPTQSIDLREEDS</sequence>
<feature type="domain" description="Integral membrane bound transporter" evidence="6">
    <location>
        <begin position="229"/>
        <end position="359"/>
    </location>
</feature>
<dbReference type="GO" id="GO:0016020">
    <property type="term" value="C:membrane"/>
    <property type="evidence" value="ECO:0007669"/>
    <property type="project" value="UniProtKB-SubCell"/>
</dbReference>
<evidence type="ECO:0000256" key="1">
    <source>
        <dbReference type="ARBA" id="ARBA00004141"/>
    </source>
</evidence>
<accession>A0A7J5B7F3</accession>
<feature type="transmembrane region" description="Helical" evidence="5">
    <location>
        <begin position="92"/>
        <end position="111"/>
    </location>
</feature>
<protein>
    <submittedName>
        <fullName evidence="7">FUSC family protein</fullName>
    </submittedName>
</protein>
<feature type="transmembrane region" description="Helical" evidence="5">
    <location>
        <begin position="274"/>
        <end position="299"/>
    </location>
</feature>
<evidence type="ECO:0000256" key="4">
    <source>
        <dbReference type="ARBA" id="ARBA00023136"/>
    </source>
</evidence>
<keyword evidence="2 5" id="KW-0812">Transmembrane</keyword>
<evidence type="ECO:0000259" key="6">
    <source>
        <dbReference type="Pfam" id="PF13515"/>
    </source>
</evidence>
<dbReference type="Pfam" id="PF13515">
    <property type="entry name" value="FUSC_2"/>
    <property type="match status" value="1"/>
</dbReference>
<evidence type="ECO:0000256" key="3">
    <source>
        <dbReference type="ARBA" id="ARBA00022989"/>
    </source>
</evidence>
<feature type="transmembrane region" description="Helical" evidence="5">
    <location>
        <begin position="216"/>
        <end position="237"/>
    </location>
</feature>
<feature type="transmembrane region" description="Helical" evidence="5">
    <location>
        <begin position="40"/>
        <end position="57"/>
    </location>
</feature>
<evidence type="ECO:0000256" key="2">
    <source>
        <dbReference type="ARBA" id="ARBA00022692"/>
    </source>
</evidence>
<evidence type="ECO:0000313" key="8">
    <source>
        <dbReference type="Proteomes" id="UP000433493"/>
    </source>
</evidence>
<keyword evidence="4 5" id="KW-0472">Membrane</keyword>
<feature type="transmembrane region" description="Helical" evidence="5">
    <location>
        <begin position="117"/>
        <end position="138"/>
    </location>
</feature>
<gene>
    <name evidence="7" type="ORF">F8O05_14400</name>
</gene>
<feature type="transmembrane region" description="Helical" evidence="5">
    <location>
        <begin position="167"/>
        <end position="189"/>
    </location>
</feature>
<evidence type="ECO:0000256" key="5">
    <source>
        <dbReference type="SAM" id="Phobius"/>
    </source>
</evidence>
<feature type="transmembrane region" description="Helical" evidence="5">
    <location>
        <begin position="311"/>
        <end position="335"/>
    </location>
</feature>
<comment type="caution">
    <text evidence="7">The sequence shown here is derived from an EMBL/GenBank/DDBJ whole genome shotgun (WGS) entry which is preliminary data.</text>
</comment>
<keyword evidence="8" id="KW-1185">Reference proteome</keyword>
<reference evidence="7 8" key="1">
    <citation type="submission" date="2019-09" db="EMBL/GenBank/DDBJ databases">
        <title>Phylogeny of genus Pseudoclavibacter and closely related genus.</title>
        <authorList>
            <person name="Li Y."/>
        </authorList>
    </citation>
    <scope>NUCLEOTIDE SEQUENCE [LARGE SCALE GENOMIC DNA]</scope>
    <source>
        <strain evidence="7 8">KCTC 13959</strain>
    </source>
</reference>
<feature type="transmembrane region" description="Helical" evidence="5">
    <location>
        <begin position="243"/>
        <end position="262"/>
    </location>
</feature>
<keyword evidence="3 5" id="KW-1133">Transmembrane helix</keyword>
<dbReference type="EMBL" id="WBKB01000013">
    <property type="protein sequence ID" value="KAB1640704.1"/>
    <property type="molecule type" value="Genomic_DNA"/>
</dbReference>
<dbReference type="AlphaFoldDB" id="A0A7J5B7F3"/>
<name>A0A7J5B7F3_9MICO</name>